<accession>A0A8S4NTT1</accession>
<proteinExistence type="predicted"/>
<comment type="caution">
    <text evidence="1">The sequence shown here is derived from an EMBL/GenBank/DDBJ whole genome shotgun (WGS) entry which is preliminary data.</text>
</comment>
<sequence>MYISPTKYWYCFTKMTSYTNMFMNLWKLDKTSLIEYDSFLAPFKVILSLNRLDFPLSWNHFLPLCHWLCDLPVKSTTSPYYKTCSIECKISLSKFNFGTLQHS</sequence>
<organism evidence="1 2">
    <name type="scientific">Owenia fusiformis</name>
    <name type="common">Polychaete worm</name>
    <dbReference type="NCBI Taxonomy" id="6347"/>
    <lineage>
        <taxon>Eukaryota</taxon>
        <taxon>Metazoa</taxon>
        <taxon>Spiralia</taxon>
        <taxon>Lophotrochozoa</taxon>
        <taxon>Annelida</taxon>
        <taxon>Polychaeta</taxon>
        <taxon>Sedentaria</taxon>
        <taxon>Canalipalpata</taxon>
        <taxon>Sabellida</taxon>
        <taxon>Oweniida</taxon>
        <taxon>Oweniidae</taxon>
        <taxon>Owenia</taxon>
    </lineage>
</organism>
<evidence type="ECO:0000313" key="1">
    <source>
        <dbReference type="EMBL" id="CAH1785200.1"/>
    </source>
</evidence>
<name>A0A8S4NTT1_OWEFU</name>
<reference evidence="1" key="1">
    <citation type="submission" date="2022-03" db="EMBL/GenBank/DDBJ databases">
        <authorList>
            <person name="Martin C."/>
        </authorList>
    </citation>
    <scope>NUCLEOTIDE SEQUENCE</scope>
</reference>
<keyword evidence="2" id="KW-1185">Reference proteome</keyword>
<dbReference type="EMBL" id="CAIIXF020000005">
    <property type="protein sequence ID" value="CAH1785200.1"/>
    <property type="molecule type" value="Genomic_DNA"/>
</dbReference>
<protein>
    <submittedName>
        <fullName evidence="1">Uncharacterized protein</fullName>
    </submittedName>
</protein>
<evidence type="ECO:0000313" key="2">
    <source>
        <dbReference type="Proteomes" id="UP000749559"/>
    </source>
</evidence>
<dbReference type="AlphaFoldDB" id="A0A8S4NTT1"/>
<gene>
    <name evidence="1" type="ORF">OFUS_LOCUS11298</name>
</gene>
<dbReference type="Proteomes" id="UP000749559">
    <property type="component" value="Unassembled WGS sequence"/>
</dbReference>